<reference evidence="1 2" key="1">
    <citation type="submission" date="2016-11" db="EMBL/GenBank/DDBJ databases">
        <authorList>
            <person name="Jaros S."/>
            <person name="Januszkiewicz K."/>
            <person name="Wedrychowicz H."/>
        </authorList>
    </citation>
    <scope>NUCLEOTIDE SEQUENCE [LARGE SCALE GENOMIC DNA]</scope>
    <source>
        <strain evidence="1 2">CGMCC 4.2025</strain>
    </source>
</reference>
<dbReference type="Pfam" id="PF09471">
    <property type="entry name" value="Peptidase_M64"/>
    <property type="match status" value="2"/>
</dbReference>
<dbReference type="Proteomes" id="UP000184111">
    <property type="component" value="Unassembled WGS sequence"/>
</dbReference>
<dbReference type="GO" id="GO:0008237">
    <property type="term" value="F:metallopeptidase activity"/>
    <property type="evidence" value="ECO:0007669"/>
    <property type="project" value="InterPro"/>
</dbReference>
<gene>
    <name evidence="1" type="ORF">SAMN05216499_116104</name>
</gene>
<dbReference type="RefSeq" id="WP_079189987.1">
    <property type="nucleotide sequence ID" value="NZ_FRBI01000016.1"/>
</dbReference>
<proteinExistence type="predicted"/>
<dbReference type="Gene3D" id="3.40.390.10">
    <property type="entry name" value="Collagenase (Catalytic Domain)"/>
    <property type="match status" value="1"/>
</dbReference>
<accession>A0A1M7MNP9</accession>
<dbReference type="InterPro" id="IPR019026">
    <property type="entry name" value="Peptidase_M64_IgA"/>
</dbReference>
<evidence type="ECO:0000313" key="1">
    <source>
        <dbReference type="EMBL" id="SHM92129.1"/>
    </source>
</evidence>
<keyword evidence="2" id="KW-1185">Reference proteome</keyword>
<protein>
    <submittedName>
        <fullName evidence="1">IgA Peptidase M64</fullName>
    </submittedName>
</protein>
<sequence>MGVNEGTVTGYAKILDNGPDGDRWNLVVLAEGYLDSQMANFHLHALEIVNALTSTPPFDGLSSAINVHRVDIASNEEGADDPTACSGGTGAAVNTYLDASFCGQPSRRDLLTVDDDLAVQTAFDRVINTHAVLVLVNTRVYGGSGGDSGSVGVAVASLHPAAFNVAMHELGHSAFGLADEYDDTTDAQPHHPAPEPAEGNVTLEGTYPAIKWNGLVDSSTPMPTQENGDCDVSNSTPSPVPAGTVGAFAGADNYHCDVYRGEYSCKMRSLQQPFCAVCQDIINAVLFPFFP</sequence>
<name>A0A1M7MNP9_9ACTN</name>
<dbReference type="AlphaFoldDB" id="A0A1M7MNP9"/>
<dbReference type="EMBL" id="FRBI01000016">
    <property type="protein sequence ID" value="SHM92129.1"/>
    <property type="molecule type" value="Genomic_DNA"/>
</dbReference>
<dbReference type="InterPro" id="IPR024079">
    <property type="entry name" value="MetalloPept_cat_dom_sf"/>
</dbReference>
<dbReference type="OrthoDB" id="5240615at2"/>
<dbReference type="STRING" id="310782.SAMN05216499_116104"/>
<evidence type="ECO:0000313" key="2">
    <source>
        <dbReference type="Proteomes" id="UP000184111"/>
    </source>
</evidence>
<organism evidence="1 2">
    <name type="scientific">Actinacidiphila paucisporea</name>
    <dbReference type="NCBI Taxonomy" id="310782"/>
    <lineage>
        <taxon>Bacteria</taxon>
        <taxon>Bacillati</taxon>
        <taxon>Actinomycetota</taxon>
        <taxon>Actinomycetes</taxon>
        <taxon>Kitasatosporales</taxon>
        <taxon>Streptomycetaceae</taxon>
        <taxon>Actinacidiphila</taxon>
    </lineage>
</organism>